<dbReference type="RefSeq" id="WP_146867237.1">
    <property type="nucleotide sequence ID" value="NZ_BKAU01000007.1"/>
</dbReference>
<evidence type="ECO:0000313" key="3">
    <source>
        <dbReference type="Proteomes" id="UP000321436"/>
    </source>
</evidence>
<dbReference type="PANTHER" id="PTHR33802">
    <property type="entry name" value="SI:CH211-161H7.5-RELATED"/>
    <property type="match status" value="1"/>
</dbReference>
<dbReference type="PANTHER" id="PTHR33802:SF1">
    <property type="entry name" value="XK-RELATED PROTEIN"/>
    <property type="match status" value="1"/>
</dbReference>
<dbReference type="InterPro" id="IPR038330">
    <property type="entry name" value="TspO/MBR-related_sf"/>
</dbReference>
<feature type="transmembrane region" description="Helical" evidence="1">
    <location>
        <begin position="214"/>
        <end position="230"/>
    </location>
</feature>
<keyword evidence="1" id="KW-0472">Membrane</keyword>
<feature type="transmembrane region" description="Helical" evidence="1">
    <location>
        <begin position="186"/>
        <end position="207"/>
    </location>
</feature>
<feature type="transmembrane region" description="Helical" evidence="1">
    <location>
        <begin position="14"/>
        <end position="31"/>
    </location>
</feature>
<feature type="transmembrane region" description="Helical" evidence="1">
    <location>
        <begin position="96"/>
        <end position="113"/>
    </location>
</feature>
<reference evidence="2 3" key="1">
    <citation type="submission" date="2019-07" db="EMBL/GenBank/DDBJ databases">
        <title>Whole genome shotgun sequence of Chitinophaga cymbidii NBRC 109752.</title>
        <authorList>
            <person name="Hosoyama A."/>
            <person name="Uohara A."/>
            <person name="Ohji S."/>
            <person name="Ichikawa N."/>
        </authorList>
    </citation>
    <scope>NUCLEOTIDE SEQUENCE [LARGE SCALE GENOMIC DNA]</scope>
    <source>
        <strain evidence="2 3">NBRC 109752</strain>
    </source>
</reference>
<keyword evidence="3" id="KW-1185">Reference proteome</keyword>
<dbReference type="Gene3D" id="1.20.1260.100">
    <property type="entry name" value="TspO/MBR protein"/>
    <property type="match status" value="1"/>
</dbReference>
<evidence type="ECO:0000313" key="2">
    <source>
        <dbReference type="EMBL" id="GEP98619.1"/>
    </source>
</evidence>
<sequence length="269" mass="30143">METIINIPRYRQRIIFNVVGLLIVIAVNVLSSTGRLNNKTAGELSEKYPNLFVPAGVTFSIWGLIYLALAGFAAYQLWLAFSRDHELELEAFVRRMRGWFLLNCLGNTCWLFAWHYEWLPLSMFFMLVIIVSLIMIHRNFRIAHSGASPREKLFIHFPFGVYFGWISIATIANVTVLLISLGIPGFGLSGLTWTVSMMCLGTVLALFMILRFNNIYYGLACIWAFYGIVLKQDAAAGTDPAIVVSTGTIVIAVLGLAVLLQLLRKKAIV</sequence>
<proteinExistence type="predicted"/>
<evidence type="ECO:0008006" key="4">
    <source>
        <dbReference type="Google" id="ProtNLM"/>
    </source>
</evidence>
<keyword evidence="1" id="KW-0812">Transmembrane</keyword>
<gene>
    <name evidence="2" type="ORF">CCY01nite_48790</name>
</gene>
<organism evidence="2 3">
    <name type="scientific">Chitinophaga cymbidii</name>
    <dbReference type="NCBI Taxonomy" id="1096750"/>
    <lineage>
        <taxon>Bacteria</taxon>
        <taxon>Pseudomonadati</taxon>
        <taxon>Bacteroidota</taxon>
        <taxon>Chitinophagia</taxon>
        <taxon>Chitinophagales</taxon>
        <taxon>Chitinophagaceae</taxon>
        <taxon>Chitinophaga</taxon>
    </lineage>
</organism>
<feature type="transmembrane region" description="Helical" evidence="1">
    <location>
        <begin position="119"/>
        <end position="136"/>
    </location>
</feature>
<dbReference type="Proteomes" id="UP000321436">
    <property type="component" value="Unassembled WGS sequence"/>
</dbReference>
<protein>
    <recommendedName>
        <fullName evidence="4">Lantibiotic ABC transporter permease</fullName>
    </recommendedName>
</protein>
<keyword evidence="1" id="KW-1133">Transmembrane helix</keyword>
<dbReference type="EMBL" id="BKAU01000007">
    <property type="protein sequence ID" value="GEP98619.1"/>
    <property type="molecule type" value="Genomic_DNA"/>
</dbReference>
<evidence type="ECO:0000256" key="1">
    <source>
        <dbReference type="SAM" id="Phobius"/>
    </source>
</evidence>
<comment type="caution">
    <text evidence="2">The sequence shown here is derived from an EMBL/GenBank/DDBJ whole genome shotgun (WGS) entry which is preliminary data.</text>
</comment>
<accession>A0A512RSF4</accession>
<feature type="transmembrane region" description="Helical" evidence="1">
    <location>
        <begin position="51"/>
        <end position="75"/>
    </location>
</feature>
<dbReference type="OrthoDB" id="5189031at2"/>
<feature type="transmembrane region" description="Helical" evidence="1">
    <location>
        <begin position="242"/>
        <end position="263"/>
    </location>
</feature>
<feature type="transmembrane region" description="Helical" evidence="1">
    <location>
        <begin position="157"/>
        <end position="180"/>
    </location>
</feature>
<name>A0A512RSF4_9BACT</name>
<dbReference type="AlphaFoldDB" id="A0A512RSF4"/>